<protein>
    <submittedName>
        <fullName evidence="1">Uncharacterized protein</fullName>
    </submittedName>
</protein>
<dbReference type="Proteomes" id="UP000316079">
    <property type="component" value="Unassembled WGS sequence"/>
</dbReference>
<accession>A0A553PWW7</accession>
<dbReference type="EMBL" id="SRMA01026572">
    <property type="protein sequence ID" value="TRY82179.1"/>
    <property type="molecule type" value="Genomic_DNA"/>
</dbReference>
<evidence type="ECO:0000313" key="1">
    <source>
        <dbReference type="EMBL" id="TRY82179.1"/>
    </source>
</evidence>
<sequence length="81" mass="9107">PFSISTYSLPLSASVFPFASCAKVGREKELVVRRVKQRPLYVLFLEPQPRERACLVVASFEEQITVMGTLSEYSLLSLGLR</sequence>
<organism evidence="1 2">
    <name type="scientific">Danionella cerebrum</name>
    <dbReference type="NCBI Taxonomy" id="2873325"/>
    <lineage>
        <taxon>Eukaryota</taxon>
        <taxon>Metazoa</taxon>
        <taxon>Chordata</taxon>
        <taxon>Craniata</taxon>
        <taxon>Vertebrata</taxon>
        <taxon>Euteleostomi</taxon>
        <taxon>Actinopterygii</taxon>
        <taxon>Neopterygii</taxon>
        <taxon>Teleostei</taxon>
        <taxon>Ostariophysi</taxon>
        <taxon>Cypriniformes</taxon>
        <taxon>Danionidae</taxon>
        <taxon>Danioninae</taxon>
        <taxon>Danionella</taxon>
    </lineage>
</organism>
<reference evidence="1 2" key="1">
    <citation type="journal article" date="2019" name="Sci. Data">
        <title>Hybrid genome assembly and annotation of Danionella translucida.</title>
        <authorList>
            <person name="Kadobianskyi M."/>
            <person name="Schulze L."/>
            <person name="Schuelke M."/>
            <person name="Judkewitz B."/>
        </authorList>
    </citation>
    <scope>NUCLEOTIDE SEQUENCE [LARGE SCALE GENOMIC DNA]</scope>
    <source>
        <strain evidence="1 2">Bolton</strain>
    </source>
</reference>
<comment type="caution">
    <text evidence="1">The sequence shown here is derived from an EMBL/GenBank/DDBJ whole genome shotgun (WGS) entry which is preliminary data.</text>
</comment>
<gene>
    <name evidence="1" type="ORF">DNTS_000375</name>
</gene>
<evidence type="ECO:0000313" key="2">
    <source>
        <dbReference type="Proteomes" id="UP000316079"/>
    </source>
</evidence>
<dbReference type="AlphaFoldDB" id="A0A553PWW7"/>
<feature type="non-terminal residue" evidence="1">
    <location>
        <position position="1"/>
    </location>
</feature>
<proteinExistence type="predicted"/>
<keyword evidence="2" id="KW-1185">Reference proteome</keyword>
<name>A0A553PWW7_9TELE</name>